<keyword evidence="3" id="KW-1185">Reference proteome</keyword>
<reference evidence="2" key="1">
    <citation type="submission" date="2021-03" db="EMBL/GenBank/DDBJ databases">
        <authorList>
            <person name="Tagirdzhanova G."/>
        </authorList>
    </citation>
    <scope>NUCLEOTIDE SEQUENCE</scope>
</reference>
<organism evidence="2 3">
    <name type="scientific">Heterodermia speciosa</name>
    <dbReference type="NCBI Taxonomy" id="116794"/>
    <lineage>
        <taxon>Eukaryota</taxon>
        <taxon>Fungi</taxon>
        <taxon>Dikarya</taxon>
        <taxon>Ascomycota</taxon>
        <taxon>Pezizomycotina</taxon>
        <taxon>Lecanoromycetes</taxon>
        <taxon>OSLEUM clade</taxon>
        <taxon>Lecanoromycetidae</taxon>
        <taxon>Caliciales</taxon>
        <taxon>Physciaceae</taxon>
        <taxon>Heterodermia</taxon>
    </lineage>
</organism>
<evidence type="ECO:0000313" key="3">
    <source>
        <dbReference type="Proteomes" id="UP000664521"/>
    </source>
</evidence>
<dbReference type="EMBL" id="CAJPDS010000010">
    <property type="protein sequence ID" value="CAF9911239.1"/>
    <property type="molecule type" value="Genomic_DNA"/>
</dbReference>
<dbReference type="AlphaFoldDB" id="A0A8H3ER86"/>
<feature type="coiled-coil region" evidence="1">
    <location>
        <begin position="159"/>
        <end position="186"/>
    </location>
</feature>
<proteinExistence type="predicted"/>
<keyword evidence="1" id="KW-0175">Coiled coil</keyword>
<evidence type="ECO:0000256" key="1">
    <source>
        <dbReference type="SAM" id="Coils"/>
    </source>
</evidence>
<comment type="caution">
    <text evidence="2">The sequence shown here is derived from an EMBL/GenBank/DDBJ whole genome shotgun (WGS) entry which is preliminary data.</text>
</comment>
<evidence type="ECO:0000313" key="2">
    <source>
        <dbReference type="EMBL" id="CAF9911239.1"/>
    </source>
</evidence>
<gene>
    <name evidence="2" type="ORF">HETSPECPRED_000279</name>
</gene>
<dbReference type="Proteomes" id="UP000664521">
    <property type="component" value="Unassembled WGS sequence"/>
</dbReference>
<sequence>MDAENDANTLIKALTIDFEKEYEEEKLPREVAVWLGILELPRKLIKSGDSRIDLIVSNLFDLACSMDEGFKAFVELNKEAEEVVKDKDRCTKKKEALEEKATKACETVQAHYQTTVQANAARAIQEFRGSQEESEASKWEWQVLIGAAARSLIRAGTEYSKAFAEVKRFEKKAAKLTEKLENIMAAREAKRLPVIELVDRWQSTISEIDIIIRTMYDVRESWPSDEKITEALSKLEAILHLKDEIHQEDVLVQSLAETHLDIPEAAPIQ</sequence>
<accession>A0A8H3ER86</accession>
<protein>
    <submittedName>
        <fullName evidence="2">Uncharacterized protein</fullName>
    </submittedName>
</protein>
<name>A0A8H3ER86_9LECA</name>